<evidence type="ECO:0000313" key="7">
    <source>
        <dbReference type="EMBL" id="NVO77289.1"/>
    </source>
</evidence>
<proteinExistence type="predicted"/>
<organism evidence="7 8">
    <name type="scientific">Undibacterium oligocarboniphilum</name>
    <dbReference type="NCBI Taxonomy" id="666702"/>
    <lineage>
        <taxon>Bacteria</taxon>
        <taxon>Pseudomonadati</taxon>
        <taxon>Pseudomonadota</taxon>
        <taxon>Betaproteobacteria</taxon>
        <taxon>Burkholderiales</taxon>
        <taxon>Oxalobacteraceae</taxon>
        <taxon>Undibacterium</taxon>
    </lineage>
</organism>
<keyword evidence="4 6" id="KW-1133">Transmembrane helix</keyword>
<evidence type="ECO:0000256" key="2">
    <source>
        <dbReference type="ARBA" id="ARBA00022475"/>
    </source>
</evidence>
<sequence length="209" mass="22067">MRGERNPGVLTFFMKGLSLSAGMIVSIGSQNAHVLRMGLRREHVALTVLICIACEALLILTGVAGMGRLVAASPVLLTAARWGGALFLSWYGLRSWQAAWRGESLRAERGGIALTGRQAAGSVLAVTLLNPHVYLDTVILLGAIGGQMPGSGKYWFAGGAIANAVIWFTALGFGARLLAPVFARPRAWRVLDSLIGGIMLMLAWGLVAA</sequence>
<feature type="transmembrane region" description="Helical" evidence="6">
    <location>
        <begin position="190"/>
        <end position="207"/>
    </location>
</feature>
<dbReference type="GO" id="GO:0015171">
    <property type="term" value="F:amino acid transmembrane transporter activity"/>
    <property type="evidence" value="ECO:0007669"/>
    <property type="project" value="TreeGrafter"/>
</dbReference>
<dbReference type="PANTHER" id="PTHR30086">
    <property type="entry name" value="ARGININE EXPORTER PROTEIN ARGO"/>
    <property type="match status" value="1"/>
</dbReference>
<evidence type="ECO:0000256" key="6">
    <source>
        <dbReference type="SAM" id="Phobius"/>
    </source>
</evidence>
<reference evidence="7 8" key="1">
    <citation type="submission" date="2020-06" db="EMBL/GenBank/DDBJ databases">
        <authorList>
            <person name="Qiu C."/>
            <person name="Liu Z."/>
        </authorList>
    </citation>
    <scope>NUCLEOTIDE SEQUENCE [LARGE SCALE GENOMIC DNA]</scope>
    <source>
        <strain evidence="7 8">EM 1</strain>
    </source>
</reference>
<comment type="caution">
    <text evidence="7">The sequence shown here is derived from an EMBL/GenBank/DDBJ whole genome shotgun (WGS) entry which is preliminary data.</text>
</comment>
<keyword evidence="8" id="KW-1185">Reference proteome</keyword>
<feature type="transmembrane region" description="Helical" evidence="6">
    <location>
        <begin position="71"/>
        <end position="93"/>
    </location>
</feature>
<dbReference type="GO" id="GO:0005886">
    <property type="term" value="C:plasma membrane"/>
    <property type="evidence" value="ECO:0007669"/>
    <property type="project" value="UniProtKB-SubCell"/>
</dbReference>
<comment type="subcellular location">
    <subcellularLocation>
        <location evidence="1">Cell membrane</location>
        <topology evidence="1">Multi-pass membrane protein</topology>
    </subcellularLocation>
</comment>
<dbReference type="AlphaFoldDB" id="A0A850QDI0"/>
<name>A0A850QDI0_9BURK</name>
<feature type="transmembrane region" description="Helical" evidence="6">
    <location>
        <begin position="12"/>
        <end position="32"/>
    </location>
</feature>
<evidence type="ECO:0000256" key="1">
    <source>
        <dbReference type="ARBA" id="ARBA00004651"/>
    </source>
</evidence>
<dbReference type="Proteomes" id="UP000588051">
    <property type="component" value="Unassembled WGS sequence"/>
</dbReference>
<evidence type="ECO:0000256" key="5">
    <source>
        <dbReference type="ARBA" id="ARBA00023136"/>
    </source>
</evidence>
<gene>
    <name evidence="7" type="ORF">HV832_05530</name>
</gene>
<keyword evidence="2" id="KW-1003">Cell membrane</keyword>
<evidence type="ECO:0000256" key="4">
    <source>
        <dbReference type="ARBA" id="ARBA00022989"/>
    </source>
</evidence>
<evidence type="ECO:0000313" key="8">
    <source>
        <dbReference type="Proteomes" id="UP000588051"/>
    </source>
</evidence>
<evidence type="ECO:0000256" key="3">
    <source>
        <dbReference type="ARBA" id="ARBA00022692"/>
    </source>
</evidence>
<keyword evidence="3 6" id="KW-0812">Transmembrane</keyword>
<dbReference type="EMBL" id="JABXYJ010000003">
    <property type="protein sequence ID" value="NVO77289.1"/>
    <property type="molecule type" value="Genomic_DNA"/>
</dbReference>
<dbReference type="Pfam" id="PF01810">
    <property type="entry name" value="LysE"/>
    <property type="match status" value="1"/>
</dbReference>
<protein>
    <submittedName>
        <fullName evidence="7">Amino acid transporter</fullName>
    </submittedName>
</protein>
<dbReference type="PANTHER" id="PTHR30086:SF20">
    <property type="entry name" value="ARGININE EXPORTER PROTEIN ARGO-RELATED"/>
    <property type="match status" value="1"/>
</dbReference>
<feature type="transmembrane region" description="Helical" evidence="6">
    <location>
        <begin position="114"/>
        <end position="134"/>
    </location>
</feature>
<dbReference type="InterPro" id="IPR001123">
    <property type="entry name" value="LeuE-type"/>
</dbReference>
<feature type="transmembrane region" description="Helical" evidence="6">
    <location>
        <begin position="154"/>
        <end position="178"/>
    </location>
</feature>
<accession>A0A850QDI0</accession>
<keyword evidence="5 6" id="KW-0472">Membrane</keyword>
<feature type="transmembrane region" description="Helical" evidence="6">
    <location>
        <begin position="44"/>
        <end position="65"/>
    </location>
</feature>